<proteinExistence type="inferred from homology"/>
<keyword evidence="6" id="KW-1185">Reference proteome</keyword>
<dbReference type="EMBL" id="QKMR01000021">
    <property type="protein sequence ID" value="PYG85921.1"/>
    <property type="molecule type" value="Genomic_DNA"/>
</dbReference>
<organism evidence="5 6">
    <name type="scientific">Ruminiclostridium sufflavum DSM 19573</name>
    <dbReference type="NCBI Taxonomy" id="1121337"/>
    <lineage>
        <taxon>Bacteria</taxon>
        <taxon>Bacillati</taxon>
        <taxon>Bacillota</taxon>
        <taxon>Clostridia</taxon>
        <taxon>Eubacteriales</taxon>
        <taxon>Oscillospiraceae</taxon>
        <taxon>Ruminiclostridium</taxon>
    </lineage>
</organism>
<dbReference type="SUPFAM" id="SSF53613">
    <property type="entry name" value="Ribokinase-like"/>
    <property type="match status" value="1"/>
</dbReference>
<sequence>MAYNVSVIGFGDNVVDKYEHIKTMYPGGNAVNFAVYAKKFGAVRSAYMGIFGNDAEAEHVIECLGNERIETVKCRQMIGENGCARVTVINNDRIFLGSNEGGIRGEARYVLDRFDLEYIRQFDLLHSGNYCFTERELYKIRNAGVSISFDFSDDSTDEYYKSVAPLVDFAFMSCSDMKEHEVLERLKAVHALGPEFVCASRGADGCIGYDGSRFYTQPALPVTRMVETMGAGDSLLTAFLVGYINERKEKGAVCEEGISRCLYNAAEFASLVCGYEGAWGYPKIYE</sequence>
<gene>
    <name evidence="5" type="ORF">LY28_03075</name>
</gene>
<dbReference type="RefSeq" id="WP_110463045.1">
    <property type="nucleotide sequence ID" value="NZ_QKMR01000021.1"/>
</dbReference>
<comment type="similarity">
    <text evidence="1">Belongs to the carbohydrate kinase PfkB family.</text>
</comment>
<accession>A0A318XJ10</accession>
<dbReference type="InterPro" id="IPR011611">
    <property type="entry name" value="PfkB_dom"/>
</dbReference>
<evidence type="ECO:0000256" key="2">
    <source>
        <dbReference type="ARBA" id="ARBA00022679"/>
    </source>
</evidence>
<evidence type="ECO:0000313" key="6">
    <source>
        <dbReference type="Proteomes" id="UP000248132"/>
    </source>
</evidence>
<dbReference type="PANTHER" id="PTHR43085">
    <property type="entry name" value="HEXOKINASE FAMILY MEMBER"/>
    <property type="match status" value="1"/>
</dbReference>
<dbReference type="GO" id="GO:0016301">
    <property type="term" value="F:kinase activity"/>
    <property type="evidence" value="ECO:0007669"/>
    <property type="project" value="UniProtKB-KW"/>
</dbReference>
<dbReference type="OrthoDB" id="9775849at2"/>
<evidence type="ECO:0000259" key="4">
    <source>
        <dbReference type="Pfam" id="PF00294"/>
    </source>
</evidence>
<dbReference type="Pfam" id="PF00294">
    <property type="entry name" value="PfkB"/>
    <property type="match status" value="1"/>
</dbReference>
<dbReference type="AlphaFoldDB" id="A0A318XJ10"/>
<evidence type="ECO:0000256" key="1">
    <source>
        <dbReference type="ARBA" id="ARBA00010688"/>
    </source>
</evidence>
<feature type="domain" description="Carbohydrate kinase PfkB" evidence="4">
    <location>
        <begin position="22"/>
        <end position="278"/>
    </location>
</feature>
<reference evidence="5 6" key="1">
    <citation type="submission" date="2018-06" db="EMBL/GenBank/DDBJ databases">
        <title>Genomic Encyclopedia of Type Strains, Phase I: the one thousand microbial genomes (KMG-I) project.</title>
        <authorList>
            <person name="Kyrpides N."/>
        </authorList>
    </citation>
    <scope>NUCLEOTIDE SEQUENCE [LARGE SCALE GENOMIC DNA]</scope>
    <source>
        <strain evidence="5 6">DSM 19573</strain>
    </source>
</reference>
<evidence type="ECO:0000313" key="5">
    <source>
        <dbReference type="EMBL" id="PYG85921.1"/>
    </source>
</evidence>
<keyword evidence="3 5" id="KW-0418">Kinase</keyword>
<keyword evidence="2" id="KW-0808">Transferase</keyword>
<evidence type="ECO:0000256" key="3">
    <source>
        <dbReference type="ARBA" id="ARBA00022777"/>
    </source>
</evidence>
<dbReference type="Proteomes" id="UP000248132">
    <property type="component" value="Unassembled WGS sequence"/>
</dbReference>
<dbReference type="InterPro" id="IPR029056">
    <property type="entry name" value="Ribokinase-like"/>
</dbReference>
<protein>
    <submittedName>
        <fullName evidence="5">Sugar/nucleoside kinase (Ribokinase family)</fullName>
    </submittedName>
</protein>
<comment type="caution">
    <text evidence="5">The sequence shown here is derived from an EMBL/GenBank/DDBJ whole genome shotgun (WGS) entry which is preliminary data.</text>
</comment>
<dbReference type="InterPro" id="IPR050306">
    <property type="entry name" value="PfkB_Carbo_kinase"/>
</dbReference>
<dbReference type="PANTHER" id="PTHR43085:SF41">
    <property type="entry name" value="FRUCTOSELYSINE 6-KINASE"/>
    <property type="match status" value="1"/>
</dbReference>
<name>A0A318XJ10_9FIRM</name>
<dbReference type="Gene3D" id="3.40.1190.20">
    <property type="match status" value="1"/>
</dbReference>